<dbReference type="GO" id="GO:0004371">
    <property type="term" value="F:glycerone kinase activity"/>
    <property type="evidence" value="ECO:0007669"/>
    <property type="project" value="InterPro"/>
</dbReference>
<dbReference type="InterPro" id="IPR050861">
    <property type="entry name" value="Dihydroxyacetone_Kinase"/>
</dbReference>
<reference evidence="11 12" key="1">
    <citation type="submission" date="2009-01" db="EMBL/GenBank/DDBJ databases">
        <authorList>
            <person name="Fulton L."/>
            <person name="Clifton S."/>
            <person name="Fulton B."/>
            <person name="Xu J."/>
            <person name="Minx P."/>
            <person name="Pepin K.H."/>
            <person name="Johnson M."/>
            <person name="Bhonagiri V."/>
            <person name="Nash W.E."/>
            <person name="Mardis E.R."/>
            <person name="Wilson R.K."/>
        </authorList>
    </citation>
    <scope>NUCLEOTIDE SEQUENCE [LARGE SCALE GENOMIC DNA]</scope>
    <source>
        <strain evidence="12">DSM 10507 / JCM 14656 / S5a33</strain>
    </source>
</reference>
<dbReference type="Pfam" id="PF02734">
    <property type="entry name" value="Dak2"/>
    <property type="match status" value="1"/>
</dbReference>
<comment type="catalytic activity">
    <reaction evidence="1">
        <text>dihydroxyacetone + phosphoenolpyruvate = dihydroxyacetone phosphate + pyruvate</text>
        <dbReference type="Rhea" id="RHEA:18381"/>
        <dbReference type="ChEBI" id="CHEBI:15361"/>
        <dbReference type="ChEBI" id="CHEBI:16016"/>
        <dbReference type="ChEBI" id="CHEBI:57642"/>
        <dbReference type="ChEBI" id="CHEBI:58702"/>
        <dbReference type="EC" id="2.7.1.121"/>
    </reaction>
</comment>
<feature type="transmembrane region" description="Helical" evidence="9">
    <location>
        <begin position="62"/>
        <end position="87"/>
    </location>
</feature>
<evidence type="ECO:0000256" key="6">
    <source>
        <dbReference type="ARBA" id="ARBA00022798"/>
    </source>
</evidence>
<evidence type="ECO:0000256" key="4">
    <source>
        <dbReference type="ARBA" id="ARBA00022679"/>
    </source>
</evidence>
<comment type="function">
    <text evidence="8">ADP-binding subunit of the dihydroxyacetone kinase, which is responsible for the phosphoenolpyruvate (PEP)-dependent phosphorylation of dihydroxyacetone. DhaL-ADP is converted to DhaL-ATP via a phosphoryl group transfer from DhaM and transmits it to dihydroxyacetone binds to DhaK.</text>
</comment>
<evidence type="ECO:0000259" key="10">
    <source>
        <dbReference type="PROSITE" id="PS51480"/>
    </source>
</evidence>
<dbReference type="InterPro" id="IPR012737">
    <property type="entry name" value="DhaK_L_YcgS"/>
</dbReference>
<dbReference type="NCBIfam" id="TIGR02365">
    <property type="entry name" value="dha_L_ycgS"/>
    <property type="match status" value="1"/>
</dbReference>
<proteinExistence type="predicted"/>
<dbReference type="PROSITE" id="PS51480">
    <property type="entry name" value="DHAL"/>
    <property type="match status" value="1"/>
</dbReference>
<sequence>MNARQVQQMFLCVAEKMVASEEFLTEIDNKIGDGDHGIGMAIGFKGVYQELENKTYTYVNEVFHAIGMTMLCVMGGASGVLFGTVFISGIVNYPEKKEFVLEDFANIYVKSLNALKKRGKAQVGDKTMIDALEPACLGLKKAAEEGKSLHEGFAYAAAEAKRGMEYTKECKARFGRAKYYGEKAIGLQDAGATSVYLIFQAMSDWVNENISKEA</sequence>
<protein>
    <recommendedName>
        <fullName evidence="3">phosphoenolpyruvate--glycerone phosphotransferase</fullName>
        <ecNumber evidence="3">2.7.1.121</ecNumber>
    </recommendedName>
</protein>
<evidence type="ECO:0000256" key="5">
    <source>
        <dbReference type="ARBA" id="ARBA00022777"/>
    </source>
</evidence>
<dbReference type="HOGENOM" id="CLU_066424_5_0_9"/>
<comment type="pathway">
    <text evidence="2">Polyol metabolism; glycerol degradation.</text>
</comment>
<keyword evidence="9" id="KW-0472">Membrane</keyword>
<dbReference type="Gene3D" id="1.25.40.340">
    <property type="match status" value="1"/>
</dbReference>
<evidence type="ECO:0000313" key="12">
    <source>
        <dbReference type="Proteomes" id="UP000003100"/>
    </source>
</evidence>
<dbReference type="SUPFAM" id="SSF101473">
    <property type="entry name" value="DhaL-like"/>
    <property type="match status" value="1"/>
</dbReference>
<dbReference type="PANTHER" id="PTHR28629:SF4">
    <property type="entry name" value="TRIOKINASE_FMN CYCLASE"/>
    <property type="match status" value="1"/>
</dbReference>
<dbReference type="GeneID" id="86821549"/>
<keyword evidence="6" id="KW-0319">Glycerol metabolism</keyword>
<dbReference type="SMART" id="SM01120">
    <property type="entry name" value="Dak2"/>
    <property type="match status" value="1"/>
</dbReference>
<reference evidence="11 12" key="2">
    <citation type="submission" date="2009-02" db="EMBL/GenBank/DDBJ databases">
        <title>Draft genome sequence of Blautia hydrogenotrophica DSM 10507 (Ruminococcus hydrogenotrophicus DSM 10507).</title>
        <authorList>
            <person name="Sudarsanam P."/>
            <person name="Ley R."/>
            <person name="Guruge J."/>
            <person name="Turnbaugh P.J."/>
            <person name="Mahowald M."/>
            <person name="Liep D."/>
            <person name="Gordon J."/>
        </authorList>
    </citation>
    <scope>NUCLEOTIDE SEQUENCE [LARGE SCALE GENOMIC DNA]</scope>
    <source>
        <strain evidence="12">DSM 10507 / JCM 14656 / S5a33</strain>
    </source>
</reference>
<evidence type="ECO:0000256" key="7">
    <source>
        <dbReference type="ARBA" id="ARBA00046577"/>
    </source>
</evidence>
<keyword evidence="9" id="KW-1133">Transmembrane helix</keyword>
<keyword evidence="12" id="KW-1185">Reference proteome</keyword>
<evidence type="ECO:0000256" key="8">
    <source>
        <dbReference type="ARBA" id="ARBA00055771"/>
    </source>
</evidence>
<evidence type="ECO:0000313" key="11">
    <source>
        <dbReference type="EMBL" id="EEG50762.1"/>
    </source>
</evidence>
<gene>
    <name evidence="11" type="ORF">RUMHYD_00277</name>
</gene>
<keyword evidence="5" id="KW-0418">Kinase</keyword>
<dbReference type="eggNOG" id="COG1461">
    <property type="taxonomic scope" value="Bacteria"/>
</dbReference>
<evidence type="ECO:0000256" key="3">
    <source>
        <dbReference type="ARBA" id="ARBA00012095"/>
    </source>
</evidence>
<feature type="domain" description="DhaL" evidence="10">
    <location>
        <begin position="4"/>
        <end position="204"/>
    </location>
</feature>
<evidence type="ECO:0000256" key="2">
    <source>
        <dbReference type="ARBA" id="ARBA00004745"/>
    </source>
</evidence>
<dbReference type="Proteomes" id="UP000003100">
    <property type="component" value="Unassembled WGS sequence"/>
</dbReference>
<keyword evidence="4" id="KW-0808">Transferase</keyword>
<keyword evidence="9" id="KW-0812">Transmembrane</keyword>
<comment type="caution">
    <text evidence="11">The sequence shown here is derived from an EMBL/GenBank/DDBJ whole genome shotgun (WGS) entry which is preliminary data.</text>
</comment>
<dbReference type="RefSeq" id="WP_005945213.1">
    <property type="nucleotide sequence ID" value="NZ_CP136423.1"/>
</dbReference>
<dbReference type="AlphaFoldDB" id="C0CHG3"/>
<dbReference type="GO" id="GO:0047324">
    <property type="term" value="F:phosphoenolpyruvate-glycerone phosphotransferase activity"/>
    <property type="evidence" value="ECO:0007669"/>
    <property type="project" value="UniProtKB-EC"/>
</dbReference>
<dbReference type="InterPro" id="IPR036117">
    <property type="entry name" value="DhaL_dom_sf"/>
</dbReference>
<dbReference type="GO" id="GO:0019563">
    <property type="term" value="P:glycerol catabolic process"/>
    <property type="evidence" value="ECO:0007669"/>
    <property type="project" value="TreeGrafter"/>
</dbReference>
<dbReference type="EMBL" id="ACBZ01000009">
    <property type="protein sequence ID" value="EEG50762.1"/>
    <property type="molecule type" value="Genomic_DNA"/>
</dbReference>
<evidence type="ECO:0000256" key="1">
    <source>
        <dbReference type="ARBA" id="ARBA00001113"/>
    </source>
</evidence>
<evidence type="ECO:0000256" key="9">
    <source>
        <dbReference type="SAM" id="Phobius"/>
    </source>
</evidence>
<comment type="subunit">
    <text evidence="7">Homodimer. The dihydroxyacetone kinase complex is composed of a homodimer of DhaM, a homodimer of DhaK and the subunit DhaL.</text>
</comment>
<dbReference type="PANTHER" id="PTHR28629">
    <property type="entry name" value="TRIOKINASE/FMN CYCLASE"/>
    <property type="match status" value="1"/>
</dbReference>
<organism evidence="11 12">
    <name type="scientific">Blautia hydrogenotrophica (strain DSM 10507 / JCM 14656 / S5a33)</name>
    <name type="common">Ruminococcus hydrogenotrophicus</name>
    <dbReference type="NCBI Taxonomy" id="476272"/>
    <lineage>
        <taxon>Bacteria</taxon>
        <taxon>Bacillati</taxon>
        <taxon>Bacillota</taxon>
        <taxon>Clostridia</taxon>
        <taxon>Lachnospirales</taxon>
        <taxon>Lachnospiraceae</taxon>
        <taxon>Blautia</taxon>
    </lineage>
</organism>
<dbReference type="InterPro" id="IPR004007">
    <property type="entry name" value="DhaL_dom"/>
</dbReference>
<accession>C0CHG3</accession>
<name>C0CHG3_BLAHS</name>
<dbReference type="EC" id="2.7.1.121" evidence="3"/>
<dbReference type="PATRIC" id="fig|476272.21.peg.3283"/>
<dbReference type="FunFam" id="1.25.40.340:FF:000002">
    <property type="entry name" value="Dihydroxyacetone kinase, L subunit"/>
    <property type="match status" value="1"/>
</dbReference>
<dbReference type="GO" id="GO:0005829">
    <property type="term" value="C:cytosol"/>
    <property type="evidence" value="ECO:0007669"/>
    <property type="project" value="TreeGrafter"/>
</dbReference>